<gene>
    <name evidence="6" type="ORF">KI688_007300</name>
</gene>
<dbReference type="Pfam" id="PF20147">
    <property type="entry name" value="Crinkler"/>
    <property type="match status" value="1"/>
</dbReference>
<dbReference type="GO" id="GO:0005576">
    <property type="term" value="C:extracellular region"/>
    <property type="evidence" value="ECO:0007669"/>
    <property type="project" value="UniProtKB-SubCell"/>
</dbReference>
<evidence type="ECO:0000256" key="2">
    <source>
        <dbReference type="ARBA" id="ARBA00004613"/>
    </source>
</evidence>
<evidence type="ECO:0000256" key="3">
    <source>
        <dbReference type="ARBA" id="ARBA00022525"/>
    </source>
</evidence>
<dbReference type="GO" id="GO:0043657">
    <property type="term" value="C:host cell"/>
    <property type="evidence" value="ECO:0007669"/>
    <property type="project" value="UniProtKB-SubCell"/>
</dbReference>
<dbReference type="AlphaFoldDB" id="A0A9P7XI55"/>
<name>A0A9P7XI55_9FUNG</name>
<accession>A0A9P7XI55</accession>
<reference evidence="6" key="1">
    <citation type="submission" date="2021-06" db="EMBL/GenBank/DDBJ databases">
        <title>Genome Sequence of Mortierella hyaline Strain SCG-10, a Cold-Adapted, Nitrate-Reducing Fungus Isolated from Soil in Minnesota, USA.</title>
        <authorList>
            <person name="Aldossari N."/>
        </authorList>
    </citation>
    <scope>NUCLEOTIDE SEQUENCE</scope>
    <source>
        <strain evidence="6">SCG-10</strain>
    </source>
</reference>
<evidence type="ECO:0000259" key="5">
    <source>
        <dbReference type="Pfam" id="PF20147"/>
    </source>
</evidence>
<evidence type="ECO:0000256" key="1">
    <source>
        <dbReference type="ARBA" id="ARBA00004340"/>
    </source>
</evidence>
<sequence length="202" mass="22604">MPDGDNHLTPFCLVDGESTAFSVEIDPTKTLDHPKGLIKTKQSPDFDDIVAKSLTLWRVSIPILPKKERKDTLPADVPSKEELEEADDISEVFTEPPRKKTIHIIVQRPPPVHAPIPTRAPTPHSDNSRPSGLRADIKKITDRFFATGSPASDFLNAYVRGEKSLPVTTVELGGYPKSYGEALLTARIQDQLFFFWIYQTLR</sequence>
<dbReference type="EMBL" id="JAHRHY010000024">
    <property type="protein sequence ID" value="KAG9061322.1"/>
    <property type="molecule type" value="Genomic_DNA"/>
</dbReference>
<comment type="subcellular location">
    <subcellularLocation>
        <location evidence="1">Host cell</location>
    </subcellularLocation>
    <subcellularLocation>
        <location evidence="2">Secreted</location>
    </subcellularLocation>
</comment>
<organism evidence="6 7">
    <name type="scientific">Linnemannia hyalina</name>
    <dbReference type="NCBI Taxonomy" id="64524"/>
    <lineage>
        <taxon>Eukaryota</taxon>
        <taxon>Fungi</taxon>
        <taxon>Fungi incertae sedis</taxon>
        <taxon>Mucoromycota</taxon>
        <taxon>Mortierellomycotina</taxon>
        <taxon>Mortierellomycetes</taxon>
        <taxon>Mortierellales</taxon>
        <taxon>Mortierellaceae</taxon>
        <taxon>Linnemannia</taxon>
    </lineage>
</organism>
<keyword evidence="7" id="KW-1185">Reference proteome</keyword>
<feature type="compositionally biased region" description="Pro residues" evidence="4">
    <location>
        <begin position="110"/>
        <end position="120"/>
    </location>
</feature>
<evidence type="ECO:0000313" key="7">
    <source>
        <dbReference type="Proteomes" id="UP000707451"/>
    </source>
</evidence>
<comment type="caution">
    <text evidence="6">The sequence shown here is derived from an EMBL/GenBank/DDBJ whole genome shotgun (WGS) entry which is preliminary data.</text>
</comment>
<dbReference type="InterPro" id="IPR045379">
    <property type="entry name" value="Crinkler_N"/>
</dbReference>
<keyword evidence="3" id="KW-0964">Secreted</keyword>
<proteinExistence type="predicted"/>
<feature type="domain" description="Crinkler effector protein N-terminal" evidence="5">
    <location>
        <begin position="11"/>
        <end position="107"/>
    </location>
</feature>
<dbReference type="OrthoDB" id="2304312at2759"/>
<protein>
    <recommendedName>
        <fullName evidence="5">Crinkler effector protein N-terminal domain-containing protein</fullName>
    </recommendedName>
</protein>
<evidence type="ECO:0000256" key="4">
    <source>
        <dbReference type="SAM" id="MobiDB-lite"/>
    </source>
</evidence>
<dbReference type="Proteomes" id="UP000707451">
    <property type="component" value="Unassembled WGS sequence"/>
</dbReference>
<feature type="region of interest" description="Disordered" evidence="4">
    <location>
        <begin position="110"/>
        <end position="133"/>
    </location>
</feature>
<evidence type="ECO:0000313" key="6">
    <source>
        <dbReference type="EMBL" id="KAG9061322.1"/>
    </source>
</evidence>